<dbReference type="EC" id="2.7.11.1" evidence="7"/>
<dbReference type="SUPFAM" id="SSF56112">
    <property type="entry name" value="Protein kinase-like (PK-like)"/>
    <property type="match status" value="1"/>
</dbReference>
<organism evidence="7">
    <name type="scientific">Variovorax paradoxus</name>
    <dbReference type="NCBI Taxonomy" id="34073"/>
    <lineage>
        <taxon>Bacteria</taxon>
        <taxon>Pseudomonadati</taxon>
        <taxon>Pseudomonadota</taxon>
        <taxon>Betaproteobacteria</taxon>
        <taxon>Burkholderiales</taxon>
        <taxon>Comamonadaceae</taxon>
        <taxon>Variovorax</taxon>
    </lineage>
</organism>
<dbReference type="Pfam" id="PF00069">
    <property type="entry name" value="Pkinase"/>
    <property type="match status" value="1"/>
</dbReference>
<keyword evidence="4 5" id="KW-0067">ATP-binding</keyword>
<dbReference type="RefSeq" id="WP_339091131.1">
    <property type="nucleotide sequence ID" value="NZ_LR743507.1"/>
</dbReference>
<dbReference type="GO" id="GO:0005524">
    <property type="term" value="F:ATP binding"/>
    <property type="evidence" value="ECO:0007669"/>
    <property type="project" value="UniProtKB-UniRule"/>
</dbReference>
<keyword evidence="1 7" id="KW-0808">Transferase</keyword>
<dbReference type="PANTHER" id="PTHR11042">
    <property type="entry name" value="EUKARYOTIC TRANSLATION INITIATION FACTOR 2-ALPHA KINASE EIF2-ALPHA KINASE -RELATED"/>
    <property type="match status" value="1"/>
</dbReference>
<evidence type="ECO:0000256" key="3">
    <source>
        <dbReference type="ARBA" id="ARBA00022777"/>
    </source>
</evidence>
<evidence type="ECO:0000259" key="6">
    <source>
        <dbReference type="PROSITE" id="PS50011"/>
    </source>
</evidence>
<evidence type="ECO:0000256" key="4">
    <source>
        <dbReference type="ARBA" id="ARBA00022840"/>
    </source>
</evidence>
<evidence type="ECO:0000256" key="1">
    <source>
        <dbReference type="ARBA" id="ARBA00022679"/>
    </source>
</evidence>
<name>A0A679J4F7_VARPD</name>
<proteinExistence type="predicted"/>
<dbReference type="AlphaFoldDB" id="A0A679J4F7"/>
<protein>
    <submittedName>
        <fullName evidence="7">Serine/threonine-protein kinase PK-1</fullName>
        <ecNumber evidence="7">2.7.11.1</ecNumber>
    </submittedName>
</protein>
<dbReference type="EMBL" id="LR743507">
    <property type="protein sequence ID" value="CAA2106049.1"/>
    <property type="molecule type" value="Genomic_DNA"/>
</dbReference>
<dbReference type="PANTHER" id="PTHR11042:SF136">
    <property type="entry name" value="EIF-2-ALPHA KINASE GCN2"/>
    <property type="match status" value="1"/>
</dbReference>
<accession>A0A679J4F7</accession>
<keyword evidence="3 7" id="KW-0418">Kinase</keyword>
<feature type="domain" description="Protein kinase" evidence="6">
    <location>
        <begin position="79"/>
        <end position="349"/>
    </location>
</feature>
<dbReference type="PROSITE" id="PS00107">
    <property type="entry name" value="PROTEIN_KINASE_ATP"/>
    <property type="match status" value="1"/>
</dbReference>
<dbReference type="InterPro" id="IPR011009">
    <property type="entry name" value="Kinase-like_dom_sf"/>
</dbReference>
<evidence type="ECO:0000313" key="7">
    <source>
        <dbReference type="EMBL" id="CAA2106049.1"/>
    </source>
</evidence>
<gene>
    <name evidence="7" type="primary">spk1_1</name>
    <name evidence="7" type="ORF">VVAX_03555</name>
</gene>
<dbReference type="InterPro" id="IPR000719">
    <property type="entry name" value="Prot_kinase_dom"/>
</dbReference>
<sequence>MADDNSAAQNQHEEAVAQSAWTLKNVFDEPTPSPEQVDLAINALAEQEADEHPPTANLPEFHPPSPGFIVTSEATGITYVVGEFIGEGSFGAVFEAADEWQNKLAVKVLKPAGTFEEMHVAAYAEVQRLLHLRHPNVTYVYDAFVYRETFYIVTERCYRPLSVLLYQDWVDPSQWLTPLARCLLQAVQYLHSSNFVHQDIHFGNVFISFVRSEMAVEGQAVTFKLGDLGITKLAGEIDVQNTRLNPSMFAPEALDPHQFGPLDHRMDLYHCGLLFLQLLAGRELSFTHQEILDGAPRKLAELLPEPYRTAISKALRRHVGSRTQTAMELWRDLNPQPLDQAQLEPGANV</sequence>
<evidence type="ECO:0000256" key="5">
    <source>
        <dbReference type="PROSITE-ProRule" id="PRU10141"/>
    </source>
</evidence>
<dbReference type="PROSITE" id="PS50011">
    <property type="entry name" value="PROTEIN_KINASE_DOM"/>
    <property type="match status" value="1"/>
</dbReference>
<reference evidence="7" key="1">
    <citation type="submission" date="2019-12" db="EMBL/GenBank/DDBJ databases">
        <authorList>
            <person name="Cremers G."/>
        </authorList>
    </citation>
    <scope>NUCLEOTIDE SEQUENCE</scope>
    <source>
        <strain evidence="7">Vvax</strain>
    </source>
</reference>
<dbReference type="Gene3D" id="3.30.200.20">
    <property type="entry name" value="Phosphorylase Kinase, domain 1"/>
    <property type="match status" value="1"/>
</dbReference>
<feature type="binding site" evidence="5">
    <location>
        <position position="107"/>
    </location>
    <ligand>
        <name>ATP</name>
        <dbReference type="ChEBI" id="CHEBI:30616"/>
    </ligand>
</feature>
<evidence type="ECO:0000256" key="2">
    <source>
        <dbReference type="ARBA" id="ARBA00022741"/>
    </source>
</evidence>
<keyword evidence="2 5" id="KW-0547">Nucleotide-binding</keyword>
<dbReference type="GO" id="GO:0004674">
    <property type="term" value="F:protein serine/threonine kinase activity"/>
    <property type="evidence" value="ECO:0007669"/>
    <property type="project" value="UniProtKB-EC"/>
</dbReference>
<dbReference type="GO" id="GO:0005829">
    <property type="term" value="C:cytosol"/>
    <property type="evidence" value="ECO:0007669"/>
    <property type="project" value="TreeGrafter"/>
</dbReference>
<dbReference type="Gene3D" id="1.10.510.10">
    <property type="entry name" value="Transferase(Phosphotransferase) domain 1"/>
    <property type="match status" value="1"/>
</dbReference>
<dbReference type="InterPro" id="IPR017441">
    <property type="entry name" value="Protein_kinase_ATP_BS"/>
</dbReference>
<dbReference type="InterPro" id="IPR050339">
    <property type="entry name" value="CC_SR_Kinase"/>
</dbReference>